<evidence type="ECO:0000313" key="2">
    <source>
        <dbReference type="Proteomes" id="UP001172386"/>
    </source>
</evidence>
<reference evidence="1" key="1">
    <citation type="submission" date="2022-10" db="EMBL/GenBank/DDBJ databases">
        <title>Culturing micro-colonial fungi from biological soil crusts in the Mojave desert and describing Neophaeococcomyces mojavensis, and introducing the new genera and species Taxawa tesnikishii.</title>
        <authorList>
            <person name="Kurbessoian T."/>
            <person name="Stajich J.E."/>
        </authorList>
    </citation>
    <scope>NUCLEOTIDE SEQUENCE</scope>
    <source>
        <strain evidence="1">JES_112</strain>
    </source>
</reference>
<name>A0ACC3A4Y2_9EURO</name>
<sequence>MADSSTCLPTTPNSVSKTYDRIKQYVHKTPLITSRSLNHIASHPNPCSFLSENPPPIWSDSPAPQTSSIRSFPATTSSLPPPKFNLYLKLESHQRIGAFKARGAFSAITHLINETGLEKLRKRGVITHSSGNHAQALALAATTFEIPAWIVMPSISTKSKIAGVRSFEHAGAGVHVVFSGSTAPEREAKVQEVIDAQAKSIGGDGPTIVPPYDHPDILLGQGTTGLEMEAQFQGQQAGLAKGCGGVSNASFNDSVADEHERGARAVVNGKEARFDAILTPLGGGGLLSGVATWFSHTHKPSSPASPQSLSKRTLVFGTEPQYQGANDGERGLATGKRVEHVSTLTIADGLRTPVGIIPWGIISDKEKVENVFSVSELEIKMALKLLMERMKVVVEPSSAVPVAVVLFNKQFRELVSQRQKMEAEKAGKGSEVRAWDVGIVISGGNTTVEGLSKLFAEGWLDEKEDDRAGARNGQTGVGSEREREVGKVGLDGKRVAEDVAG</sequence>
<keyword evidence="2" id="KW-1185">Reference proteome</keyword>
<protein>
    <submittedName>
        <fullName evidence="1">Uncharacterized protein</fullName>
    </submittedName>
</protein>
<gene>
    <name evidence="1" type="ORF">H2198_005735</name>
</gene>
<dbReference type="EMBL" id="JAPDRQ010000098">
    <property type="protein sequence ID" value="KAJ9655361.1"/>
    <property type="molecule type" value="Genomic_DNA"/>
</dbReference>
<dbReference type="Proteomes" id="UP001172386">
    <property type="component" value="Unassembled WGS sequence"/>
</dbReference>
<accession>A0ACC3A4Y2</accession>
<proteinExistence type="predicted"/>
<evidence type="ECO:0000313" key="1">
    <source>
        <dbReference type="EMBL" id="KAJ9655361.1"/>
    </source>
</evidence>
<comment type="caution">
    <text evidence="1">The sequence shown here is derived from an EMBL/GenBank/DDBJ whole genome shotgun (WGS) entry which is preliminary data.</text>
</comment>
<organism evidence="1 2">
    <name type="scientific">Neophaeococcomyces mojaviensis</name>
    <dbReference type="NCBI Taxonomy" id="3383035"/>
    <lineage>
        <taxon>Eukaryota</taxon>
        <taxon>Fungi</taxon>
        <taxon>Dikarya</taxon>
        <taxon>Ascomycota</taxon>
        <taxon>Pezizomycotina</taxon>
        <taxon>Eurotiomycetes</taxon>
        <taxon>Chaetothyriomycetidae</taxon>
        <taxon>Chaetothyriales</taxon>
        <taxon>Chaetothyriales incertae sedis</taxon>
        <taxon>Neophaeococcomyces</taxon>
    </lineage>
</organism>